<gene>
    <name evidence="4" type="ORF">PLOB_00046748</name>
</gene>
<evidence type="ECO:0000313" key="4">
    <source>
        <dbReference type="EMBL" id="CAH3148644.1"/>
    </source>
</evidence>
<dbReference type="PROSITE" id="PS50234">
    <property type="entry name" value="VWFA"/>
    <property type="match status" value="5"/>
</dbReference>
<dbReference type="CDD" id="cd01450">
    <property type="entry name" value="vWFA_subfamily_ECM"/>
    <property type="match status" value="4"/>
</dbReference>
<organism evidence="4 5">
    <name type="scientific">Porites lobata</name>
    <dbReference type="NCBI Taxonomy" id="104759"/>
    <lineage>
        <taxon>Eukaryota</taxon>
        <taxon>Metazoa</taxon>
        <taxon>Cnidaria</taxon>
        <taxon>Anthozoa</taxon>
        <taxon>Hexacorallia</taxon>
        <taxon>Scleractinia</taxon>
        <taxon>Fungiina</taxon>
        <taxon>Poritidae</taxon>
        <taxon>Porites</taxon>
    </lineage>
</organism>
<dbReference type="SMART" id="SM00217">
    <property type="entry name" value="WAP"/>
    <property type="match status" value="3"/>
</dbReference>
<protein>
    <submittedName>
        <fullName evidence="4">Uncharacterized protein</fullName>
    </submittedName>
</protein>
<feature type="domain" description="VWFA" evidence="2">
    <location>
        <begin position="615"/>
        <end position="792"/>
    </location>
</feature>
<dbReference type="CDD" id="cd00199">
    <property type="entry name" value="WAP"/>
    <property type="match status" value="2"/>
</dbReference>
<sequence>MVPEYYKAEVMYVLDASSFVGPENYQLEKDFTKALALALNHSPTRTKSAVIIFDSFFEKAISMEAFRDMDRFSEAVENLRYRGGGSQLVFALPSAANGFSSDDLPKVIIVITNKDLPRSDSAEALGRMLRQEGKVVNIVGVGNGTDFPNLRRMATEPENVFTATSFDELMCYVPRVASTVLSQTLGLAATRPTKTIPTPSSTTTSEEFTSTTEDVSTPQAAPVSTQRTTTKESTPSTASTTPSTPSTVLTSTTPSTTYSPTPSTKTDFCPVIFTVPCPGSHRCEHDRQCPGSQRCCKHSCGFLFCSATAKREKPGTCPYIPPPPSCSSRPKECSHDMECSGKLKCCSDGCGNKKCVPTDYKPQIGVLTNRCPPYSPYRKCPSSVQDECTCDSDCDQDSDYKCCFDGCRRLCRKKAGQICTAKVDIIYLMDSSGSIGFDDFERQKDFVIDLARIFQNGPGASRAAVVTYHDWPTVRANFDDYDTTDSFVKAVNSINQTRGRTRIDRALKQTSEMFKSARKNVVKVLIALTDGVQTPDPDAMPLDAASQLLRDQGVKVYSLGVGHAINKTQLRSMVERDSDVFLADSFTDLLRKSQEVAEKACSEIRNKTSCINGVDIAFLMDSSESITDQDFEREKTAVKAIAQSFLSASRESRAGVIMYSGQPELSVDFTSQEHSGKFNSSVDSLSHRRSQTRIDRALIYASKSLFLNPRRSVMSIAVVMTDGIQTPGPGVEPLGQAVLPLRNKGVRVLAVGVGPRVNRSELKEMVTSEEDVFLMSSFQELLDKSAKLLETVCPQPTPEDITSTTPGNIAQSTTAQPPSTTPKLSTTTPTAIDVQTCDTLFDVLFVLDSSQSIDLSQYNREKDFVKKLATIFNVGRGSRASVIIYSEDPHLEIQFGQYNNLQSFLLAVDALPHLQQRTRIDKALALANQTLQQVRPGFPKVVIVLTDGVQTQEPGAVRLDEAAAPIHEQGARVFVVGTGSKISMNKLQMIAKDPANIFTVMSFENLETVTRDLAASACLPEDHNTTSPPVRYCPTETGDGNCSSSFFSCLHDGECPSGFKCCVDRCRGFACLLPEGVSTGENLCCFPLTLGSQPQCAEAFDLGIVVDSSGSIQDVNYKKQKDFIKGLTKALTVSPQNVQLGLILFSDVPLLSITFGTLRSTNNSEFAKAVDNLIYLKGRTRTDKALEVAAAHLFPGGRQNRVPQILFLITDGRHKSNDLGALGLEQAVQPLKDKKIKVIVVGVGDDVDEDQLKSLVENPLTDLFLVKSFNDLYQLLLDEKLKNALCVPRRKFT</sequence>
<feature type="domain" description="VWFA" evidence="2">
    <location>
        <begin position="424"/>
        <end position="600"/>
    </location>
</feature>
<evidence type="ECO:0000256" key="1">
    <source>
        <dbReference type="SAM" id="MobiDB-lite"/>
    </source>
</evidence>
<feature type="compositionally biased region" description="Low complexity" evidence="1">
    <location>
        <begin position="224"/>
        <end position="263"/>
    </location>
</feature>
<evidence type="ECO:0000259" key="2">
    <source>
        <dbReference type="PROSITE" id="PS50234"/>
    </source>
</evidence>
<dbReference type="Gene3D" id="3.40.50.410">
    <property type="entry name" value="von Willebrand factor, type A domain"/>
    <property type="match status" value="5"/>
</dbReference>
<keyword evidence="5" id="KW-1185">Reference proteome</keyword>
<feature type="compositionally biased region" description="Polar residues" evidence="1">
    <location>
        <begin position="800"/>
        <end position="809"/>
    </location>
</feature>
<dbReference type="SUPFAM" id="SSF57256">
    <property type="entry name" value="Elafin-like"/>
    <property type="match status" value="2"/>
</dbReference>
<dbReference type="InterPro" id="IPR002035">
    <property type="entry name" value="VWF_A"/>
</dbReference>
<evidence type="ECO:0000259" key="3">
    <source>
        <dbReference type="PROSITE" id="PS51390"/>
    </source>
</evidence>
<feature type="compositionally biased region" description="Low complexity" evidence="1">
    <location>
        <begin position="191"/>
        <end position="217"/>
    </location>
</feature>
<evidence type="ECO:0000313" key="5">
    <source>
        <dbReference type="Proteomes" id="UP001159405"/>
    </source>
</evidence>
<dbReference type="PANTHER" id="PTHR24020">
    <property type="entry name" value="COLLAGEN ALPHA"/>
    <property type="match status" value="1"/>
</dbReference>
<dbReference type="SMART" id="SM00327">
    <property type="entry name" value="VWA"/>
    <property type="match status" value="5"/>
</dbReference>
<dbReference type="PANTHER" id="PTHR24020:SF20">
    <property type="entry name" value="PH DOMAIN-CONTAINING PROTEIN"/>
    <property type="match status" value="1"/>
</dbReference>
<dbReference type="Proteomes" id="UP001159405">
    <property type="component" value="Unassembled WGS sequence"/>
</dbReference>
<dbReference type="SUPFAM" id="SSF53300">
    <property type="entry name" value="vWA-like"/>
    <property type="match status" value="5"/>
</dbReference>
<reference evidence="4 5" key="1">
    <citation type="submission" date="2022-05" db="EMBL/GenBank/DDBJ databases">
        <authorList>
            <consortium name="Genoscope - CEA"/>
            <person name="William W."/>
        </authorList>
    </citation>
    <scope>NUCLEOTIDE SEQUENCE [LARGE SCALE GENOMIC DNA]</scope>
</reference>
<dbReference type="PRINTS" id="PR00453">
    <property type="entry name" value="VWFADOMAIN"/>
</dbReference>
<dbReference type="InterPro" id="IPR050525">
    <property type="entry name" value="ECM_Assembly_Org"/>
</dbReference>
<feature type="compositionally biased region" description="Low complexity" evidence="1">
    <location>
        <begin position="810"/>
        <end position="827"/>
    </location>
</feature>
<feature type="domain" description="WAP" evidence="3">
    <location>
        <begin position="310"/>
        <end position="359"/>
    </location>
</feature>
<feature type="domain" description="VWFA" evidence="2">
    <location>
        <begin position="1101"/>
        <end position="1281"/>
    </location>
</feature>
<proteinExistence type="predicted"/>
<feature type="domain" description="VWFA" evidence="2">
    <location>
        <begin position="842"/>
        <end position="1013"/>
    </location>
</feature>
<dbReference type="Pfam" id="PF00092">
    <property type="entry name" value="VWA"/>
    <property type="match status" value="5"/>
</dbReference>
<dbReference type="PROSITE" id="PS51390">
    <property type="entry name" value="WAP"/>
    <property type="match status" value="4"/>
</dbReference>
<name>A0ABN8PR77_9CNID</name>
<feature type="domain" description="WAP" evidence="3">
    <location>
        <begin position="262"/>
        <end position="309"/>
    </location>
</feature>
<feature type="region of interest" description="Disordered" evidence="1">
    <location>
        <begin position="794"/>
        <end position="827"/>
    </location>
</feature>
<feature type="domain" description="WAP" evidence="3">
    <location>
        <begin position="1024"/>
        <end position="1075"/>
    </location>
</feature>
<dbReference type="Gene3D" id="4.10.75.10">
    <property type="entry name" value="Elafin-like"/>
    <property type="match status" value="1"/>
</dbReference>
<feature type="domain" description="VWFA" evidence="2">
    <location>
        <begin position="9"/>
        <end position="176"/>
    </location>
</feature>
<dbReference type="InterPro" id="IPR008197">
    <property type="entry name" value="WAP_dom"/>
</dbReference>
<feature type="region of interest" description="Disordered" evidence="1">
    <location>
        <begin position="191"/>
        <end position="263"/>
    </location>
</feature>
<dbReference type="EMBL" id="CALNXK010000084">
    <property type="protein sequence ID" value="CAH3148644.1"/>
    <property type="molecule type" value="Genomic_DNA"/>
</dbReference>
<dbReference type="InterPro" id="IPR036645">
    <property type="entry name" value="Elafin-like_sf"/>
</dbReference>
<dbReference type="Pfam" id="PF00095">
    <property type="entry name" value="WAP"/>
    <property type="match status" value="3"/>
</dbReference>
<dbReference type="InterPro" id="IPR036465">
    <property type="entry name" value="vWFA_dom_sf"/>
</dbReference>
<accession>A0ABN8PR77</accession>
<feature type="domain" description="WAP" evidence="3">
    <location>
        <begin position="360"/>
        <end position="415"/>
    </location>
</feature>
<comment type="caution">
    <text evidence="4">The sequence shown here is derived from an EMBL/GenBank/DDBJ whole genome shotgun (WGS) entry which is preliminary data.</text>
</comment>